<sequence>MSSKYLPLQAAGHYDWRVAGRLAGGADKVYITTTSGVDRELRRVVAYSPGLVPVDITKEDFIVAVNGLAQLGVALGAVVAWPELDCNTEWVQAKAYRGKTRTGPHTIPWSYLNTGFAVDPFGRTLETLKCQWNGFYQKPCLSNSKPDGIDVGRGLTPIEFDHLLSRTRHQLYAQLGVEADIHVGTPLKLTKDGAVPPSSINHPAMAEVSYPDLLAANTDALLHSHSVEHVPILWVDRLVAGVSGMTEELNKVYDNWNKT</sequence>
<accession>A0A835SQP3</accession>
<protein>
    <submittedName>
        <fullName evidence="1">Uncharacterized protein</fullName>
    </submittedName>
</protein>
<dbReference type="OrthoDB" id="523829at2759"/>
<evidence type="ECO:0000313" key="2">
    <source>
        <dbReference type="Proteomes" id="UP000650467"/>
    </source>
</evidence>
<dbReference type="AlphaFoldDB" id="A0A835SQP3"/>
<name>A0A835SQP3_CHLIN</name>
<organism evidence="1 2">
    <name type="scientific">Chlamydomonas incerta</name>
    <dbReference type="NCBI Taxonomy" id="51695"/>
    <lineage>
        <taxon>Eukaryota</taxon>
        <taxon>Viridiplantae</taxon>
        <taxon>Chlorophyta</taxon>
        <taxon>core chlorophytes</taxon>
        <taxon>Chlorophyceae</taxon>
        <taxon>CS clade</taxon>
        <taxon>Chlamydomonadales</taxon>
        <taxon>Chlamydomonadaceae</taxon>
        <taxon>Chlamydomonas</taxon>
    </lineage>
</organism>
<dbReference type="Proteomes" id="UP000650467">
    <property type="component" value="Unassembled WGS sequence"/>
</dbReference>
<gene>
    <name evidence="1" type="ORF">HXX76_009453</name>
</gene>
<comment type="caution">
    <text evidence="1">The sequence shown here is derived from an EMBL/GenBank/DDBJ whole genome shotgun (WGS) entry which is preliminary data.</text>
</comment>
<keyword evidence="2" id="KW-1185">Reference proteome</keyword>
<reference evidence="1" key="1">
    <citation type="journal article" date="2020" name="bioRxiv">
        <title>Comparative genomics of Chlamydomonas.</title>
        <authorList>
            <person name="Craig R.J."/>
            <person name="Hasan A.R."/>
            <person name="Ness R.W."/>
            <person name="Keightley P.D."/>
        </authorList>
    </citation>
    <scope>NUCLEOTIDE SEQUENCE</scope>
    <source>
        <strain evidence="1">SAG 7.73</strain>
    </source>
</reference>
<dbReference type="EMBL" id="JAEHOC010000024">
    <property type="protein sequence ID" value="KAG2431438.1"/>
    <property type="molecule type" value="Genomic_DNA"/>
</dbReference>
<proteinExistence type="predicted"/>
<evidence type="ECO:0000313" key="1">
    <source>
        <dbReference type="EMBL" id="KAG2431438.1"/>
    </source>
</evidence>